<accession>A0AAX4P895</accession>
<evidence type="ECO:0000313" key="8">
    <source>
        <dbReference type="Proteomes" id="UP001472866"/>
    </source>
</evidence>
<evidence type="ECO:0000259" key="6">
    <source>
        <dbReference type="PROSITE" id="PS51519"/>
    </source>
</evidence>
<evidence type="ECO:0000256" key="3">
    <source>
        <dbReference type="ARBA" id="ARBA00023163"/>
    </source>
</evidence>
<protein>
    <submittedName>
        <fullName evidence="7">RWP-RK domain-containing protein</fullName>
    </submittedName>
</protein>
<gene>
    <name evidence="7" type="ORF">HKI87_05g37090</name>
</gene>
<dbReference type="InterPro" id="IPR003035">
    <property type="entry name" value="RWP-RK_dom"/>
</dbReference>
<evidence type="ECO:0000256" key="4">
    <source>
        <dbReference type="ARBA" id="ARBA00023242"/>
    </source>
</evidence>
<evidence type="ECO:0000256" key="1">
    <source>
        <dbReference type="ARBA" id="ARBA00023015"/>
    </source>
</evidence>
<keyword evidence="3" id="KW-0804">Transcription</keyword>
<dbReference type="GO" id="GO:0003677">
    <property type="term" value="F:DNA binding"/>
    <property type="evidence" value="ECO:0007669"/>
    <property type="project" value="UniProtKB-KW"/>
</dbReference>
<feature type="region of interest" description="Disordered" evidence="5">
    <location>
        <begin position="115"/>
        <end position="184"/>
    </location>
</feature>
<name>A0AAX4P895_9CHLO</name>
<dbReference type="PROSITE" id="PS51519">
    <property type="entry name" value="RWP_RK"/>
    <property type="match status" value="1"/>
</dbReference>
<proteinExistence type="predicted"/>
<feature type="compositionally biased region" description="Basic residues" evidence="5">
    <location>
        <begin position="144"/>
        <end position="157"/>
    </location>
</feature>
<keyword evidence="1" id="KW-0805">Transcription regulation</keyword>
<dbReference type="Proteomes" id="UP001472866">
    <property type="component" value="Chromosome 05"/>
</dbReference>
<feature type="region of interest" description="Disordered" evidence="5">
    <location>
        <begin position="351"/>
        <end position="371"/>
    </location>
</feature>
<sequence>MEDNGLSVAGEDTPKRRGKKRSIFLTRDEIESVTSLSVRDGAAKLGCSTFTLRKRRLEMNIPTGEITRKERSDKVQFTSEDITRYGHLPQLEVCKILNMSVRTLRKRCRELGCDRWPYQAPKGPGSRPRRHKAGPSGGLGPSTRSKRKASTKVKRATKQSSKGSADPVMEKRGLNATDIDWEPVSEVPEEYGDVHSQDFENLEDHHHHRGGDEDQLPTTSKHQGPAAGNYGAVPPVQPQRRYPVGYNEDEDLINPKLEPNEEPDHDQVMRESKYFNNLLKVDKGPRRQNLELSIKQKSTEELLDECQNFQKIISSGNALLLSQVDVVDMDRINKTFDEVKMRLKNQLEMAKREKETEARRAAEAQRAMEAQRATEAREAAAARRAMEVKEAERRAVEARKAMEAEEEAERRAAEALRSKAGVSSQDGVRYGGGNGRISPGKYDGLAPPQTIAPDHLRPAGGPRQPSRPIHKQAVNYEAYFAVLSKHLGVAIARTLLEEHEKGISSIYKDSDAIAAWMIGLGYHGVHWTEEIFVALEDKIVNGEIEPMRIVDGLLKSYGLDWPPKVPRALKRD</sequence>
<evidence type="ECO:0000256" key="5">
    <source>
        <dbReference type="SAM" id="MobiDB-lite"/>
    </source>
</evidence>
<organism evidence="7 8">
    <name type="scientific">Chloropicon roscoffensis</name>
    <dbReference type="NCBI Taxonomy" id="1461544"/>
    <lineage>
        <taxon>Eukaryota</taxon>
        <taxon>Viridiplantae</taxon>
        <taxon>Chlorophyta</taxon>
        <taxon>Chloropicophyceae</taxon>
        <taxon>Chloropicales</taxon>
        <taxon>Chloropicaceae</taxon>
        <taxon>Chloropicon</taxon>
    </lineage>
</organism>
<keyword evidence="8" id="KW-1185">Reference proteome</keyword>
<feature type="region of interest" description="Disordered" evidence="5">
    <location>
        <begin position="1"/>
        <end position="20"/>
    </location>
</feature>
<keyword evidence="4" id="KW-0539">Nucleus</keyword>
<evidence type="ECO:0000256" key="2">
    <source>
        <dbReference type="ARBA" id="ARBA00023125"/>
    </source>
</evidence>
<dbReference type="EMBL" id="CP151505">
    <property type="protein sequence ID" value="WZN62173.1"/>
    <property type="molecule type" value="Genomic_DNA"/>
</dbReference>
<feature type="domain" description="RWP-RK" evidence="6">
    <location>
        <begin position="62"/>
        <end position="152"/>
    </location>
</feature>
<evidence type="ECO:0000313" key="7">
    <source>
        <dbReference type="EMBL" id="WZN62173.1"/>
    </source>
</evidence>
<keyword evidence="2" id="KW-0238">DNA-binding</keyword>
<reference evidence="7 8" key="1">
    <citation type="submission" date="2024-03" db="EMBL/GenBank/DDBJ databases">
        <title>Complete genome sequence of the green alga Chloropicon roscoffensis RCC1871.</title>
        <authorList>
            <person name="Lemieux C."/>
            <person name="Pombert J.-F."/>
            <person name="Otis C."/>
            <person name="Turmel M."/>
        </authorList>
    </citation>
    <scope>NUCLEOTIDE SEQUENCE [LARGE SCALE GENOMIC DNA]</scope>
    <source>
        <strain evidence="7 8">RCC1871</strain>
    </source>
</reference>
<feature type="region of interest" description="Disordered" evidence="5">
    <location>
        <begin position="409"/>
        <end position="442"/>
    </location>
</feature>
<feature type="region of interest" description="Disordered" evidence="5">
    <location>
        <begin position="204"/>
        <end position="239"/>
    </location>
</feature>
<dbReference type="AlphaFoldDB" id="A0AAX4P895"/>
<dbReference type="Pfam" id="PF02042">
    <property type="entry name" value="RWP-RK"/>
    <property type="match status" value="1"/>
</dbReference>
<feature type="compositionally biased region" description="Basic and acidic residues" evidence="5">
    <location>
        <begin position="351"/>
        <end position="363"/>
    </location>
</feature>